<keyword evidence="3" id="KW-0408">Iron</keyword>
<feature type="domain" description="4Fe-4S ferredoxin-type" evidence="6">
    <location>
        <begin position="39"/>
        <end position="69"/>
    </location>
</feature>
<dbReference type="PROSITE" id="PS51379">
    <property type="entry name" value="4FE4S_FER_2"/>
    <property type="match status" value="2"/>
</dbReference>
<keyword evidence="4" id="KW-0411">Iron-sulfur</keyword>
<feature type="compositionally biased region" description="Pro residues" evidence="5">
    <location>
        <begin position="78"/>
        <end position="89"/>
    </location>
</feature>
<dbReference type="GO" id="GO:0046872">
    <property type="term" value="F:metal ion binding"/>
    <property type="evidence" value="ECO:0007669"/>
    <property type="project" value="UniProtKB-KW"/>
</dbReference>
<dbReference type="EC" id="1.2.7.3" evidence="7"/>
<organism evidence="7">
    <name type="scientific">hydrocarbon metagenome</name>
    <dbReference type="NCBI Taxonomy" id="938273"/>
    <lineage>
        <taxon>unclassified sequences</taxon>
        <taxon>metagenomes</taxon>
        <taxon>ecological metagenomes</taxon>
    </lineage>
</organism>
<evidence type="ECO:0000256" key="3">
    <source>
        <dbReference type="ARBA" id="ARBA00023004"/>
    </source>
</evidence>
<feature type="compositionally biased region" description="Low complexity" evidence="5">
    <location>
        <begin position="90"/>
        <end position="103"/>
    </location>
</feature>
<accession>A0A0W8GA03</accession>
<comment type="caution">
    <text evidence="7">The sequence shown here is derived from an EMBL/GenBank/DDBJ whole genome shotgun (WGS) entry which is preliminary data.</text>
</comment>
<feature type="region of interest" description="Disordered" evidence="5">
    <location>
        <begin position="71"/>
        <end position="110"/>
    </location>
</feature>
<dbReference type="GO" id="GO:0051539">
    <property type="term" value="F:4 iron, 4 sulfur cluster binding"/>
    <property type="evidence" value="ECO:0007669"/>
    <property type="project" value="UniProtKB-KW"/>
</dbReference>
<dbReference type="SUPFAM" id="SSF54862">
    <property type="entry name" value="4Fe-4S ferredoxins"/>
    <property type="match status" value="1"/>
</dbReference>
<dbReference type="InterPro" id="IPR017900">
    <property type="entry name" value="4Fe4S_Fe_S_CS"/>
</dbReference>
<sequence length="110" mass="11765">MTAKRKPLYNVVVYPDWCKGCGICAAFCPKKVLRIDHQGKARVEREDECINCGFCELHCPDFAVVVRPRNGMASTMPDPAPETAAPPPAASEAAASPPATGTPSPEPKRA</sequence>
<keyword evidence="7" id="KW-0560">Oxidoreductase</keyword>
<dbReference type="PANTHER" id="PTHR43687">
    <property type="entry name" value="ADENYLYLSULFATE REDUCTASE, BETA SUBUNIT"/>
    <property type="match status" value="1"/>
</dbReference>
<dbReference type="EMBL" id="LNQE01000032">
    <property type="protein sequence ID" value="KUG29809.1"/>
    <property type="molecule type" value="Genomic_DNA"/>
</dbReference>
<dbReference type="InterPro" id="IPR017896">
    <property type="entry name" value="4Fe4S_Fe-S-bd"/>
</dbReference>
<evidence type="ECO:0000313" key="7">
    <source>
        <dbReference type="EMBL" id="KUG29809.1"/>
    </source>
</evidence>
<keyword evidence="2" id="KW-0479">Metal-binding</keyword>
<evidence type="ECO:0000256" key="4">
    <source>
        <dbReference type="ARBA" id="ARBA00023014"/>
    </source>
</evidence>
<dbReference type="Pfam" id="PF13237">
    <property type="entry name" value="Fer4_10"/>
    <property type="match status" value="1"/>
</dbReference>
<proteinExistence type="predicted"/>
<protein>
    <submittedName>
        <fullName evidence="7">Putative 2-oxoglutarate oxidoreductase, delta subunit</fullName>
        <ecNumber evidence="7">1.2.7.3</ecNumber>
    </submittedName>
</protein>
<dbReference type="PANTHER" id="PTHR43687:SF4">
    <property type="entry name" value="BLR5484 PROTEIN"/>
    <property type="match status" value="1"/>
</dbReference>
<gene>
    <name evidence="7" type="ORF">ASZ90_000285</name>
</gene>
<dbReference type="PROSITE" id="PS00198">
    <property type="entry name" value="4FE4S_FER_1"/>
    <property type="match status" value="1"/>
</dbReference>
<dbReference type="GO" id="GO:0047553">
    <property type="term" value="F:2-oxoglutarate synthase activity"/>
    <property type="evidence" value="ECO:0007669"/>
    <property type="project" value="UniProtKB-EC"/>
</dbReference>
<evidence type="ECO:0000256" key="5">
    <source>
        <dbReference type="SAM" id="MobiDB-lite"/>
    </source>
</evidence>
<evidence type="ECO:0000256" key="2">
    <source>
        <dbReference type="ARBA" id="ARBA00022723"/>
    </source>
</evidence>
<evidence type="ECO:0000256" key="1">
    <source>
        <dbReference type="ARBA" id="ARBA00022485"/>
    </source>
</evidence>
<feature type="domain" description="4Fe-4S ferredoxin-type" evidence="6">
    <location>
        <begin position="9"/>
        <end position="38"/>
    </location>
</feature>
<dbReference type="InterPro" id="IPR050572">
    <property type="entry name" value="Fe-S_Ferredoxin"/>
</dbReference>
<dbReference type="AlphaFoldDB" id="A0A0W8GA03"/>
<dbReference type="Gene3D" id="3.30.70.20">
    <property type="match status" value="1"/>
</dbReference>
<keyword evidence="1" id="KW-0004">4Fe-4S</keyword>
<reference evidence="7" key="1">
    <citation type="journal article" date="2015" name="Proc. Natl. Acad. Sci. U.S.A.">
        <title>Networks of energetic and metabolic interactions define dynamics in microbial communities.</title>
        <authorList>
            <person name="Embree M."/>
            <person name="Liu J.K."/>
            <person name="Al-Bassam M.M."/>
            <person name="Zengler K."/>
        </authorList>
    </citation>
    <scope>NUCLEOTIDE SEQUENCE</scope>
</reference>
<name>A0A0W8GA03_9ZZZZ</name>
<evidence type="ECO:0000259" key="6">
    <source>
        <dbReference type="PROSITE" id="PS51379"/>
    </source>
</evidence>